<sequence>MTDLSQRYGRRTTPRWVWPLVAVLGVSVGVAWAAWIAWDDVPPYQAEVFGYEVQSEELTSITVNVYRNEDNLPLECEVYAQAENKAIVGETVIEVPASPRHTRVRAEIVTEQRATTATLRACEPA</sequence>
<keyword evidence="1" id="KW-0812">Transmembrane</keyword>
<proteinExistence type="predicted"/>
<organism evidence="2 3">
    <name type="scientific">Aeromicrobium phragmitis</name>
    <dbReference type="NCBI Taxonomy" id="2478914"/>
    <lineage>
        <taxon>Bacteria</taxon>
        <taxon>Bacillati</taxon>
        <taxon>Actinomycetota</taxon>
        <taxon>Actinomycetes</taxon>
        <taxon>Propionibacteriales</taxon>
        <taxon>Nocardioidaceae</taxon>
        <taxon>Aeromicrobium</taxon>
    </lineage>
</organism>
<dbReference type="RefSeq" id="WP_121794363.1">
    <property type="nucleotide sequence ID" value="NZ_RDBF01000006.1"/>
</dbReference>
<dbReference type="EMBL" id="RDBF01000006">
    <property type="protein sequence ID" value="RLV55726.1"/>
    <property type="molecule type" value="Genomic_DNA"/>
</dbReference>
<dbReference type="Pfam" id="PF14155">
    <property type="entry name" value="DUF4307"/>
    <property type="match status" value="1"/>
</dbReference>
<reference evidence="2 3" key="1">
    <citation type="submission" date="2018-10" db="EMBL/GenBank/DDBJ databases">
        <title>Aeromicrobium sp. 9W16Y-2 whole genome shotgun sequence.</title>
        <authorList>
            <person name="Li F."/>
        </authorList>
    </citation>
    <scope>NUCLEOTIDE SEQUENCE [LARGE SCALE GENOMIC DNA]</scope>
    <source>
        <strain evidence="2 3">9W16Y-2</strain>
    </source>
</reference>
<gene>
    <name evidence="2" type="ORF">D9V41_09685</name>
</gene>
<keyword evidence="3" id="KW-1185">Reference proteome</keyword>
<evidence type="ECO:0000256" key="1">
    <source>
        <dbReference type="SAM" id="Phobius"/>
    </source>
</evidence>
<comment type="caution">
    <text evidence="2">The sequence shown here is derived from an EMBL/GenBank/DDBJ whole genome shotgun (WGS) entry which is preliminary data.</text>
</comment>
<feature type="transmembrane region" description="Helical" evidence="1">
    <location>
        <begin position="16"/>
        <end position="38"/>
    </location>
</feature>
<dbReference type="OrthoDB" id="3747674at2"/>
<keyword evidence="1" id="KW-1133">Transmembrane helix</keyword>
<name>A0A3L8PK00_9ACTN</name>
<accession>A0A3L8PK00</accession>
<dbReference type="Proteomes" id="UP000282515">
    <property type="component" value="Unassembled WGS sequence"/>
</dbReference>
<protein>
    <submittedName>
        <fullName evidence="2">DUF4307 domain-containing protein</fullName>
    </submittedName>
</protein>
<keyword evidence="1" id="KW-0472">Membrane</keyword>
<dbReference type="InterPro" id="IPR025443">
    <property type="entry name" value="DUF4307"/>
</dbReference>
<dbReference type="AlphaFoldDB" id="A0A3L8PK00"/>
<evidence type="ECO:0000313" key="3">
    <source>
        <dbReference type="Proteomes" id="UP000282515"/>
    </source>
</evidence>
<evidence type="ECO:0000313" key="2">
    <source>
        <dbReference type="EMBL" id="RLV55726.1"/>
    </source>
</evidence>